<sequence length="126" mass="15058">MKTKIITTRKPLNRRNLFGYIADFLKKTNFRSQYIFVQIKLLTNQGKKTRPLCNKILLDLKDQALIRSFKKVVSHNFDDLTNNKRIINVEKVFIVYIETNEQMYDNYINKLSKGKDFELEYEDNSN</sequence>
<organism evidence="1">
    <name type="scientific">Porodaedalea pini</name>
    <dbReference type="NCBI Taxonomy" id="108901"/>
    <lineage>
        <taxon>Eukaryota</taxon>
        <taxon>Fungi</taxon>
        <taxon>Dikarya</taxon>
        <taxon>Basidiomycota</taxon>
        <taxon>Agaricomycotina</taxon>
        <taxon>Agaricomycetes</taxon>
        <taxon>Hymenochaetales</taxon>
        <taxon>Hymenochaetaceae</taxon>
        <taxon>Porodaedalea</taxon>
    </lineage>
</organism>
<proteinExistence type="predicted"/>
<geneLocation type="mitochondrion" evidence="1"/>
<keyword evidence="1" id="KW-0496">Mitochondrion</keyword>
<dbReference type="EMBL" id="MK623257">
    <property type="protein sequence ID" value="QEG57029.1"/>
    <property type="molecule type" value="Genomic_DNA"/>
</dbReference>
<dbReference type="AlphaFoldDB" id="A0A5B9RCK6"/>
<reference evidence="1" key="1">
    <citation type="journal article" date="2019" name="Genome Biol. Evol.">
        <title>Evidence of extensive intraspecific noncoding reshuffling in a 169-kb mitochondrial genome of a basidiomycetous fungus.</title>
        <authorList>
            <person name="Lee H.H."/>
            <person name="Ke H.M."/>
            <person name="Lin C.I."/>
            <person name="Lee T.J."/>
            <person name="Chung C.L."/>
            <person name="Tsai I.J."/>
        </authorList>
    </citation>
    <scope>NUCLEOTIDE SEQUENCE</scope>
    <source>
        <strain evidence="1">BCRC 35384</strain>
    </source>
</reference>
<reference evidence="1" key="2">
    <citation type="submission" date="2019-03" db="EMBL/GenBank/DDBJ databases">
        <authorList>
            <person name="Lee H.-H."/>
            <person name="Tsai I.J."/>
        </authorList>
    </citation>
    <scope>NUCLEOTIDE SEQUENCE</scope>
    <source>
        <strain evidence="1">BCRC 35384</strain>
    </source>
</reference>
<evidence type="ECO:0000313" key="1">
    <source>
        <dbReference type="EMBL" id="QEG57029.1"/>
    </source>
</evidence>
<gene>
    <name evidence="1" type="ORF">PPIT_000133</name>
</gene>
<protein>
    <submittedName>
        <fullName evidence="1">Uncharacterized protein</fullName>
    </submittedName>
</protein>
<name>A0A5B9RCK6_9AGAM</name>
<accession>A0A5B9RCK6</accession>